<evidence type="ECO:0000313" key="4">
    <source>
        <dbReference type="Proteomes" id="UP000182057"/>
    </source>
</evidence>
<dbReference type="PROSITE" id="PS51819">
    <property type="entry name" value="VOC"/>
    <property type="match status" value="1"/>
</dbReference>
<keyword evidence="1" id="KW-0479">Metal-binding</keyword>
<organism evidence="3 4">
    <name type="scientific">Tannerella forsythia</name>
    <name type="common">Bacteroides forsythus</name>
    <dbReference type="NCBI Taxonomy" id="28112"/>
    <lineage>
        <taxon>Bacteria</taxon>
        <taxon>Pseudomonadati</taxon>
        <taxon>Bacteroidota</taxon>
        <taxon>Bacteroidia</taxon>
        <taxon>Bacteroidales</taxon>
        <taxon>Tannerellaceae</taxon>
        <taxon>Tannerella</taxon>
    </lineage>
</organism>
<sequence length="133" mass="15249">MLQKFNFHHIGYAVCDIAETAFFYTSEGWSMSKITIDKVQNSQIAFLSKNGQPLIELVSPIDDKSPVCKILEKNGVTPYHICYEVDDIYEAIKIMRKKHFIPLFKPVEAIAFENRPICYIYNKNVGLIELLGS</sequence>
<dbReference type="InterPro" id="IPR037523">
    <property type="entry name" value="VOC_core"/>
</dbReference>
<name>A0A1D3UJJ5_TANFO</name>
<dbReference type="PANTHER" id="PTHR43048:SF3">
    <property type="entry name" value="METHYLMALONYL-COA EPIMERASE, MITOCHONDRIAL"/>
    <property type="match status" value="1"/>
</dbReference>
<protein>
    <recommendedName>
        <fullName evidence="2">VOC domain-containing protein</fullName>
    </recommendedName>
</protein>
<reference evidence="3 4" key="1">
    <citation type="submission" date="2016-09" db="EMBL/GenBank/DDBJ databases">
        <authorList>
            <person name="Capua I."/>
            <person name="De Benedictis P."/>
            <person name="Joannis T."/>
            <person name="Lombin L.H."/>
            <person name="Cattoli G."/>
        </authorList>
    </citation>
    <scope>NUCLEOTIDE SEQUENCE [LARGE SCALE GENOMIC DNA]</scope>
    <source>
        <strain evidence="3 4">UB20</strain>
    </source>
</reference>
<dbReference type="InterPro" id="IPR051785">
    <property type="entry name" value="MMCE/EMCE_epimerase"/>
</dbReference>
<evidence type="ECO:0000313" key="3">
    <source>
        <dbReference type="EMBL" id="SCQ20312.1"/>
    </source>
</evidence>
<dbReference type="GO" id="GO:0004493">
    <property type="term" value="F:methylmalonyl-CoA epimerase activity"/>
    <property type="evidence" value="ECO:0007669"/>
    <property type="project" value="TreeGrafter"/>
</dbReference>
<gene>
    <name evidence="3" type="ORF">TFUB20_01008</name>
</gene>
<dbReference type="Pfam" id="PF13669">
    <property type="entry name" value="Glyoxalase_4"/>
    <property type="match status" value="1"/>
</dbReference>
<dbReference type="Gene3D" id="3.10.180.10">
    <property type="entry name" value="2,3-Dihydroxybiphenyl 1,2-Dioxygenase, domain 1"/>
    <property type="match status" value="1"/>
</dbReference>
<dbReference type="PANTHER" id="PTHR43048">
    <property type="entry name" value="METHYLMALONYL-COA EPIMERASE"/>
    <property type="match status" value="1"/>
</dbReference>
<accession>A0A1D3UJJ5</accession>
<dbReference type="RefSeq" id="WP_046824603.1">
    <property type="nucleotide sequence ID" value="NZ_CAUSRC010000001.1"/>
</dbReference>
<dbReference type="GO" id="GO:0046872">
    <property type="term" value="F:metal ion binding"/>
    <property type="evidence" value="ECO:0007669"/>
    <property type="project" value="UniProtKB-KW"/>
</dbReference>
<dbReference type="OrthoDB" id="9788468at2"/>
<dbReference type="Proteomes" id="UP000182057">
    <property type="component" value="Unassembled WGS sequence"/>
</dbReference>
<dbReference type="EMBL" id="FMMM01000033">
    <property type="protein sequence ID" value="SCQ20312.1"/>
    <property type="molecule type" value="Genomic_DNA"/>
</dbReference>
<proteinExistence type="predicted"/>
<feature type="domain" description="VOC" evidence="2">
    <location>
        <begin position="6"/>
        <end position="133"/>
    </location>
</feature>
<evidence type="ECO:0000256" key="1">
    <source>
        <dbReference type="ARBA" id="ARBA00022723"/>
    </source>
</evidence>
<dbReference type="InterPro" id="IPR029068">
    <property type="entry name" value="Glyas_Bleomycin-R_OHBP_Dase"/>
</dbReference>
<dbReference type="AlphaFoldDB" id="A0A1D3UJJ5"/>
<dbReference type="SUPFAM" id="SSF54593">
    <property type="entry name" value="Glyoxalase/Bleomycin resistance protein/Dihydroxybiphenyl dioxygenase"/>
    <property type="match status" value="1"/>
</dbReference>
<dbReference type="GO" id="GO:0046491">
    <property type="term" value="P:L-methylmalonyl-CoA metabolic process"/>
    <property type="evidence" value="ECO:0007669"/>
    <property type="project" value="TreeGrafter"/>
</dbReference>
<evidence type="ECO:0000259" key="2">
    <source>
        <dbReference type="PROSITE" id="PS51819"/>
    </source>
</evidence>